<keyword evidence="1" id="KW-1185">Reference proteome</keyword>
<dbReference type="RefSeq" id="XP_068080848.2">
    <property type="nucleotide sequence ID" value="XM_068224747.2"/>
</dbReference>
<dbReference type="Gene3D" id="1.10.555.10">
    <property type="entry name" value="Rho GTPase activation protein"/>
    <property type="match status" value="1"/>
</dbReference>
<organism evidence="1 2">
    <name type="scientific">Danio rerio</name>
    <name type="common">Zebrafish</name>
    <name type="synonym">Brachydanio rerio</name>
    <dbReference type="NCBI Taxonomy" id="7955"/>
    <lineage>
        <taxon>Eukaryota</taxon>
        <taxon>Metazoa</taxon>
        <taxon>Chordata</taxon>
        <taxon>Craniata</taxon>
        <taxon>Vertebrata</taxon>
        <taxon>Euteleostomi</taxon>
        <taxon>Actinopterygii</taxon>
        <taxon>Neopterygii</taxon>
        <taxon>Teleostei</taxon>
        <taxon>Ostariophysi</taxon>
        <taxon>Cypriniformes</taxon>
        <taxon>Danionidae</taxon>
        <taxon>Danioninae</taxon>
        <taxon>Danio</taxon>
    </lineage>
</organism>
<dbReference type="Proteomes" id="UP000000437">
    <property type="component" value="Chromosome 12"/>
</dbReference>
<sequence>MAVLSVCVETLNSVFGVPLIHLRKSGQMRQGIPLALRHMVEFLEKHGVTICGLFRVSGRVKSCQDLKKSFNNGEYPEFDIEDIHPVASLLKLFLRELPGGLIPEPQRHQLLKGFLESKGDEQHQAMRAILNTLPEEHFNLLSYLMFFLSRVAGESQQNLMTTTNLSIVFGPTIFYVPLSPTMVEEQELYNALTKHLLENLTHLLPNIYPPVSSSNTAEDEYCSYEDVVQQVPLTGSRSKLPKIGRLGLLKKRLRSFWRLFCSCTYSNGTESEETSEEMKGQL</sequence>
<dbReference type="PROSITE" id="PS50238">
    <property type="entry name" value="RHOGAP"/>
    <property type="match status" value="1"/>
</dbReference>
<evidence type="ECO:0000313" key="2">
    <source>
        <dbReference type="RefSeq" id="XP_068080848.2"/>
    </source>
</evidence>
<dbReference type="SUPFAM" id="SSF48350">
    <property type="entry name" value="GTPase activation domain, GAP"/>
    <property type="match status" value="1"/>
</dbReference>
<dbReference type="PANTHER" id="PTHR15904">
    <property type="entry name" value="FAM13"/>
    <property type="match status" value="1"/>
</dbReference>
<dbReference type="InterPro" id="IPR039102">
    <property type="entry name" value="FAM13"/>
</dbReference>
<protein>
    <submittedName>
        <fullName evidence="2">Protein FAM13A-like isoform X2</fullName>
    </submittedName>
</protein>
<reference evidence="2" key="1">
    <citation type="submission" date="2025-08" db="UniProtKB">
        <authorList>
            <consortium name="RefSeq"/>
        </authorList>
    </citation>
    <scope>IDENTIFICATION</scope>
    <source>
        <strain evidence="2">Tuebingen</strain>
        <tissue evidence="2">Fibroblasts and whole tissue</tissue>
    </source>
</reference>
<evidence type="ECO:0000313" key="1">
    <source>
        <dbReference type="Proteomes" id="UP000000437"/>
    </source>
</evidence>
<accession>A0AB32U3F7</accession>
<dbReference type="Pfam" id="PF00620">
    <property type="entry name" value="RhoGAP"/>
    <property type="match status" value="1"/>
</dbReference>
<dbReference type="InterPro" id="IPR008936">
    <property type="entry name" value="Rho_GTPase_activation_prot"/>
</dbReference>
<dbReference type="KEGG" id="dre:137496811"/>
<name>A0AB32U3F7_DANRE</name>
<dbReference type="InterPro" id="IPR000198">
    <property type="entry name" value="RhoGAP_dom"/>
</dbReference>
<proteinExistence type="predicted"/>
<gene>
    <name evidence="2" type="primary">LOC137496811</name>
</gene>
<dbReference type="GO" id="GO:0007165">
    <property type="term" value="P:signal transduction"/>
    <property type="evidence" value="ECO:0007669"/>
    <property type="project" value="InterPro"/>
</dbReference>
<dbReference type="PANTHER" id="PTHR15904:SF19">
    <property type="entry name" value="PROTEIN FAM13C"/>
    <property type="match status" value="1"/>
</dbReference>
<dbReference type="SMART" id="SM00324">
    <property type="entry name" value="RhoGAP"/>
    <property type="match status" value="1"/>
</dbReference>
<dbReference type="AlphaFoldDB" id="A0AB32U3F7"/>